<dbReference type="AlphaFoldDB" id="A0A7R8VQM2"/>
<dbReference type="PANTHER" id="PTHR24300:SF376">
    <property type="entry name" value="CYTOCHROME P450 15A1"/>
    <property type="match status" value="1"/>
</dbReference>
<name>A0A7R8VQM2_TIMDO</name>
<keyword evidence="7" id="KW-0503">Monooxygenase</keyword>
<protein>
    <recommendedName>
        <fullName evidence="9">Cytochrome P450</fullName>
    </recommendedName>
</protein>
<dbReference type="GO" id="GO:0006082">
    <property type="term" value="P:organic acid metabolic process"/>
    <property type="evidence" value="ECO:0007669"/>
    <property type="project" value="TreeGrafter"/>
</dbReference>
<dbReference type="SUPFAM" id="SSF48264">
    <property type="entry name" value="Cytochrome P450"/>
    <property type="match status" value="1"/>
</dbReference>
<keyword evidence="5" id="KW-0560">Oxidoreductase</keyword>
<dbReference type="InterPro" id="IPR036396">
    <property type="entry name" value="Cyt_P450_sf"/>
</dbReference>
<comment type="similarity">
    <text evidence="2">Belongs to the cytochrome P450 family.</text>
</comment>
<evidence type="ECO:0000256" key="2">
    <source>
        <dbReference type="ARBA" id="ARBA00010617"/>
    </source>
</evidence>
<evidence type="ECO:0008006" key="9">
    <source>
        <dbReference type="Google" id="ProtNLM"/>
    </source>
</evidence>
<gene>
    <name evidence="8" type="ORF">TDIB3V08_LOCUS9168</name>
</gene>
<accession>A0A7R8VQM2</accession>
<dbReference type="GO" id="GO:0006805">
    <property type="term" value="P:xenobiotic metabolic process"/>
    <property type="evidence" value="ECO:0007669"/>
    <property type="project" value="TreeGrafter"/>
</dbReference>
<evidence type="ECO:0000256" key="4">
    <source>
        <dbReference type="ARBA" id="ARBA00022723"/>
    </source>
</evidence>
<keyword evidence="6" id="KW-0408">Iron</keyword>
<evidence type="ECO:0000313" key="8">
    <source>
        <dbReference type="EMBL" id="CAD7202991.1"/>
    </source>
</evidence>
<dbReference type="Gene3D" id="1.10.630.10">
    <property type="entry name" value="Cytochrome P450"/>
    <property type="match status" value="1"/>
</dbReference>
<evidence type="ECO:0000256" key="1">
    <source>
        <dbReference type="ARBA" id="ARBA00001971"/>
    </source>
</evidence>
<comment type="cofactor">
    <cofactor evidence="1">
        <name>heme</name>
        <dbReference type="ChEBI" id="CHEBI:30413"/>
    </cofactor>
</comment>
<reference evidence="8" key="1">
    <citation type="submission" date="2020-11" db="EMBL/GenBank/DDBJ databases">
        <authorList>
            <person name="Tran Van P."/>
        </authorList>
    </citation>
    <scope>NUCLEOTIDE SEQUENCE</scope>
</reference>
<dbReference type="EMBL" id="OA570034">
    <property type="protein sequence ID" value="CAD7202991.1"/>
    <property type="molecule type" value="Genomic_DNA"/>
</dbReference>
<dbReference type="InterPro" id="IPR002401">
    <property type="entry name" value="Cyt_P450_E_grp-I"/>
</dbReference>
<dbReference type="GO" id="GO:0020037">
    <property type="term" value="F:heme binding"/>
    <property type="evidence" value="ECO:0007669"/>
    <property type="project" value="InterPro"/>
</dbReference>
<sequence>MSPFLIVIAVAIFIYYLYRYCYITPHPSNFPPGPPRLPIFDSYLSILWEDYWCTYKAFYKMTHYYRSKVIGFYVAKTPSIVACSYETVKEALFKPEFQGRMENIVTQIRSNNKRLGIMFTEPDLWIEQKRFMLRHLRDFGFARRYQPNEEFMKEVVHNMVTLLQGACTLKDKEVFRDGEAKLPNLFFSATVNCLWSLFAGEHYSPSELSKVRQMSDSAACFARSIDPIGGAMVNTPWVRHLAPDMVGFNGVKKSCPLIQDFVQETIERNKTTYHEDDMRGFIDVFLKKMNENKNSDKPSTFTEDQLLMIGIDMVFPTASTLPSMITFTILLLTQHPEIQEKVQNEIDTVVGRHRLPSLDDRAK</sequence>
<keyword evidence="3" id="KW-0349">Heme</keyword>
<dbReference type="GO" id="GO:0008395">
    <property type="term" value="F:steroid hydroxylase activity"/>
    <property type="evidence" value="ECO:0007669"/>
    <property type="project" value="TreeGrafter"/>
</dbReference>
<dbReference type="PANTHER" id="PTHR24300">
    <property type="entry name" value="CYTOCHROME P450 508A4-RELATED"/>
    <property type="match status" value="1"/>
</dbReference>
<dbReference type="GO" id="GO:0005506">
    <property type="term" value="F:iron ion binding"/>
    <property type="evidence" value="ECO:0007669"/>
    <property type="project" value="InterPro"/>
</dbReference>
<dbReference type="PRINTS" id="PR00463">
    <property type="entry name" value="EP450I"/>
</dbReference>
<dbReference type="GO" id="GO:0005737">
    <property type="term" value="C:cytoplasm"/>
    <property type="evidence" value="ECO:0007669"/>
    <property type="project" value="TreeGrafter"/>
</dbReference>
<organism evidence="8">
    <name type="scientific">Timema douglasi</name>
    <name type="common">Walking stick</name>
    <dbReference type="NCBI Taxonomy" id="61478"/>
    <lineage>
        <taxon>Eukaryota</taxon>
        <taxon>Metazoa</taxon>
        <taxon>Ecdysozoa</taxon>
        <taxon>Arthropoda</taxon>
        <taxon>Hexapoda</taxon>
        <taxon>Insecta</taxon>
        <taxon>Pterygota</taxon>
        <taxon>Neoptera</taxon>
        <taxon>Polyneoptera</taxon>
        <taxon>Phasmatodea</taxon>
        <taxon>Timematodea</taxon>
        <taxon>Timematoidea</taxon>
        <taxon>Timematidae</taxon>
        <taxon>Timema</taxon>
    </lineage>
</organism>
<dbReference type="InterPro" id="IPR001128">
    <property type="entry name" value="Cyt_P450"/>
</dbReference>
<dbReference type="GO" id="GO:0016712">
    <property type="term" value="F:oxidoreductase activity, acting on paired donors, with incorporation or reduction of molecular oxygen, reduced flavin or flavoprotein as one donor, and incorporation of one atom of oxygen"/>
    <property type="evidence" value="ECO:0007669"/>
    <property type="project" value="TreeGrafter"/>
</dbReference>
<evidence type="ECO:0000256" key="7">
    <source>
        <dbReference type="ARBA" id="ARBA00023033"/>
    </source>
</evidence>
<keyword evidence="4" id="KW-0479">Metal-binding</keyword>
<dbReference type="InterPro" id="IPR050182">
    <property type="entry name" value="Cytochrome_P450_fam2"/>
</dbReference>
<dbReference type="Pfam" id="PF00067">
    <property type="entry name" value="p450"/>
    <property type="match status" value="1"/>
</dbReference>
<proteinExistence type="inferred from homology"/>
<evidence type="ECO:0000256" key="5">
    <source>
        <dbReference type="ARBA" id="ARBA00023002"/>
    </source>
</evidence>
<evidence type="ECO:0000256" key="6">
    <source>
        <dbReference type="ARBA" id="ARBA00023004"/>
    </source>
</evidence>
<evidence type="ECO:0000256" key="3">
    <source>
        <dbReference type="ARBA" id="ARBA00022617"/>
    </source>
</evidence>